<evidence type="ECO:0000256" key="3">
    <source>
        <dbReference type="ARBA" id="ARBA00022737"/>
    </source>
</evidence>
<comment type="subcellular location">
    <subcellularLocation>
        <location evidence="1">Nucleus</location>
    </subcellularLocation>
</comment>
<evidence type="ECO:0000256" key="1">
    <source>
        <dbReference type="ARBA" id="ARBA00004123"/>
    </source>
</evidence>
<dbReference type="Pfam" id="PF23241">
    <property type="entry name" value="HAT_PRP39_C"/>
    <property type="match status" value="1"/>
</dbReference>
<dbReference type="InterPro" id="IPR011990">
    <property type="entry name" value="TPR-like_helical_dom_sf"/>
</dbReference>
<feature type="non-terminal residue" evidence="7">
    <location>
        <position position="388"/>
    </location>
</feature>
<keyword evidence="3" id="KW-0677">Repeat</keyword>
<dbReference type="PANTHER" id="PTHR17204:SF25">
    <property type="entry name" value="RRM DOMAIN-CONTAINING PROTEIN"/>
    <property type="match status" value="1"/>
</dbReference>
<proteinExistence type="predicted"/>
<reference evidence="8" key="1">
    <citation type="submission" date="2012-08" db="EMBL/GenBank/DDBJ databases">
        <title>The Genome Sequence of Wuchereria bancrofti.</title>
        <authorList>
            <person name="Nutman T.B."/>
            <person name="Fink D.L."/>
            <person name="Russ C."/>
            <person name="Young S."/>
            <person name="Zeng Q."/>
            <person name="Koehrsen M."/>
            <person name="Alvarado L."/>
            <person name="Berlin A."/>
            <person name="Chapman S.B."/>
            <person name="Chen Z."/>
            <person name="Freedman E."/>
            <person name="Gellesch M."/>
            <person name="Goldberg J."/>
            <person name="Griggs A."/>
            <person name="Gujja S."/>
            <person name="Heilman E.R."/>
            <person name="Heiman D."/>
            <person name="Hepburn T."/>
            <person name="Howarth C."/>
            <person name="Jen D."/>
            <person name="Larson L."/>
            <person name="Lewis B."/>
            <person name="Mehta T."/>
            <person name="Park D."/>
            <person name="Pearson M."/>
            <person name="Roberts A."/>
            <person name="Saif S."/>
            <person name="Shea T."/>
            <person name="Shenoy N."/>
            <person name="Sisk P."/>
            <person name="Stolte C."/>
            <person name="Sykes S."/>
            <person name="Walk T."/>
            <person name="White J."/>
            <person name="Yandava C."/>
            <person name="Haas B."/>
            <person name="Henn M.R."/>
            <person name="Nusbaum C."/>
            <person name="Birren B."/>
        </authorList>
    </citation>
    <scope>NUCLEOTIDE SEQUENCE [LARGE SCALE GENOMIC DNA]</scope>
    <source>
        <strain evidence="8">NA</strain>
    </source>
</reference>
<evidence type="ECO:0000313" key="8">
    <source>
        <dbReference type="Proteomes" id="UP000004810"/>
    </source>
</evidence>
<evidence type="ECO:0000256" key="6">
    <source>
        <dbReference type="SAM" id="MobiDB-lite"/>
    </source>
</evidence>
<keyword evidence="4" id="KW-0508">mRNA splicing</keyword>
<evidence type="ECO:0000256" key="2">
    <source>
        <dbReference type="ARBA" id="ARBA00022664"/>
    </source>
</evidence>
<comment type="caution">
    <text evidence="7">The sequence shown here is derived from an EMBL/GenBank/DDBJ whole genome shotgun (WGS) entry which is preliminary data.</text>
</comment>
<dbReference type="EMBL" id="ADBV01006735">
    <property type="protein sequence ID" value="EJW78303.1"/>
    <property type="molecule type" value="Genomic_DNA"/>
</dbReference>
<evidence type="ECO:0000313" key="7">
    <source>
        <dbReference type="EMBL" id="EJW78303.1"/>
    </source>
</evidence>
<feature type="region of interest" description="Disordered" evidence="6">
    <location>
        <begin position="319"/>
        <end position="388"/>
    </location>
</feature>
<evidence type="ECO:0008006" key="9">
    <source>
        <dbReference type="Google" id="ProtNLM"/>
    </source>
</evidence>
<dbReference type="GO" id="GO:0005634">
    <property type="term" value="C:nucleus"/>
    <property type="evidence" value="ECO:0007669"/>
    <property type="project" value="UniProtKB-SubCell"/>
</dbReference>
<protein>
    <recommendedName>
        <fullName evidence="9">Suppressor of forked domain-containing protein</fullName>
    </recommendedName>
</protein>
<sequence length="388" mass="45181">MILNSMTDEKDKQRKHVESLYGRLLSVPHQGLQESWNEYKEFAEGKELEDFHKTFESSAKRMADINEFEQHLENATEENEKLSILMEYIDFEMQTNDPARIQMIFERALCTVAASPSSDLWLHYGNWLDSSLKLPQVSTDVYARSVRHAPCSALWQQYFSALERSSASPEEIDTKWPDARDTIMTQEEGFSLYRTYIYLLRRRVTNQGLKKFGSNWDSPKAQYRKNHALFLYTSAKQPEKALKIWNDILASGSGHLAAAWIEAANLERFFGDVNNARKLLYKAINSASDHPYMVFDALIQFEREVGSIDDLDKALQKVNAQASRISSRPQKNKMEKSSKKRRKENDEDVEVKRRREDMEKKGQKFITNEDDFTKRHSGNYDKNSAEER</sequence>
<evidence type="ECO:0000256" key="5">
    <source>
        <dbReference type="ARBA" id="ARBA00023242"/>
    </source>
</evidence>
<keyword evidence="5" id="KW-0539">Nucleus</keyword>
<dbReference type="GO" id="GO:0008380">
    <property type="term" value="P:RNA splicing"/>
    <property type="evidence" value="ECO:0007669"/>
    <property type="project" value="UniProtKB-KW"/>
</dbReference>
<dbReference type="AlphaFoldDB" id="J9E830"/>
<dbReference type="InterPro" id="IPR059164">
    <property type="entry name" value="HAT_PRP39_C"/>
</dbReference>
<keyword evidence="2" id="KW-0507">mRNA processing</keyword>
<dbReference type="PANTHER" id="PTHR17204">
    <property type="entry name" value="PRE-MRNA PROCESSING PROTEIN PRP39-RELATED"/>
    <property type="match status" value="1"/>
</dbReference>
<dbReference type="Gene3D" id="1.25.40.10">
    <property type="entry name" value="Tetratricopeptide repeat domain"/>
    <property type="match status" value="1"/>
</dbReference>
<feature type="compositionally biased region" description="Polar residues" evidence="6">
    <location>
        <begin position="319"/>
        <end position="329"/>
    </location>
</feature>
<dbReference type="Proteomes" id="UP000004810">
    <property type="component" value="Unassembled WGS sequence"/>
</dbReference>
<dbReference type="GO" id="GO:0006397">
    <property type="term" value="P:mRNA processing"/>
    <property type="evidence" value="ECO:0007669"/>
    <property type="project" value="UniProtKB-KW"/>
</dbReference>
<feature type="compositionally biased region" description="Basic and acidic residues" evidence="6">
    <location>
        <begin position="350"/>
        <end position="362"/>
    </location>
</feature>
<gene>
    <name evidence="7" type="ORF">WUBG_10788</name>
</gene>
<evidence type="ECO:0000256" key="4">
    <source>
        <dbReference type="ARBA" id="ARBA00023187"/>
    </source>
</evidence>
<dbReference type="SMART" id="SM00386">
    <property type="entry name" value="HAT"/>
    <property type="match status" value="6"/>
</dbReference>
<organism evidence="7 8">
    <name type="scientific">Wuchereria bancrofti</name>
    <dbReference type="NCBI Taxonomy" id="6293"/>
    <lineage>
        <taxon>Eukaryota</taxon>
        <taxon>Metazoa</taxon>
        <taxon>Ecdysozoa</taxon>
        <taxon>Nematoda</taxon>
        <taxon>Chromadorea</taxon>
        <taxon>Rhabditida</taxon>
        <taxon>Spirurina</taxon>
        <taxon>Spiruromorpha</taxon>
        <taxon>Filarioidea</taxon>
        <taxon>Onchocercidae</taxon>
        <taxon>Wuchereria</taxon>
    </lineage>
</organism>
<dbReference type="InterPro" id="IPR003107">
    <property type="entry name" value="HAT"/>
</dbReference>
<name>J9E830_WUCBA</name>
<dbReference type="SUPFAM" id="SSF48452">
    <property type="entry name" value="TPR-like"/>
    <property type="match status" value="1"/>
</dbReference>
<accession>J9E830</accession>